<dbReference type="Gene3D" id="3.30.70.60">
    <property type="match status" value="1"/>
</dbReference>
<dbReference type="InterPro" id="IPR014717">
    <property type="entry name" value="Transl_elong_EF1B/ribsomal_bS6"/>
</dbReference>
<keyword evidence="1" id="KW-0472">Membrane</keyword>
<gene>
    <name evidence="2" type="ORF">A2908_01830</name>
</gene>
<dbReference type="Pfam" id="PF04350">
    <property type="entry name" value="PilO"/>
    <property type="match status" value="1"/>
</dbReference>
<dbReference type="GO" id="GO:0043107">
    <property type="term" value="P:type IV pilus-dependent motility"/>
    <property type="evidence" value="ECO:0007669"/>
    <property type="project" value="InterPro"/>
</dbReference>
<evidence type="ECO:0000313" key="2">
    <source>
        <dbReference type="EMBL" id="OGZ73047.1"/>
    </source>
</evidence>
<evidence type="ECO:0000256" key="1">
    <source>
        <dbReference type="SAM" id="Phobius"/>
    </source>
</evidence>
<sequence>MEINKLTSTVIIIFITSILVFLFVIPKYQEVGDVQNSLYKKEAEYNSKALYFSNIANLVAIIESKQDSLANIDAALPTDFSLAPLVFFFQKKGKENGLIVRSVTFSKISPPTAEHKIRNVTFRINIMGNYASLKNFLSSLDKSVRLFELSSISFRSPSASQDVATLENQQKIYDFVLELQTHTY</sequence>
<dbReference type="EMBL" id="MHPA01000016">
    <property type="protein sequence ID" value="OGZ73047.1"/>
    <property type="molecule type" value="Genomic_DNA"/>
</dbReference>
<comment type="caution">
    <text evidence="2">The sequence shown here is derived from an EMBL/GenBank/DDBJ whole genome shotgun (WGS) entry which is preliminary data.</text>
</comment>
<accession>A0A1G2IEI1</accession>
<dbReference type="GO" id="GO:0043683">
    <property type="term" value="P:type IV pilus assembly"/>
    <property type="evidence" value="ECO:0007669"/>
    <property type="project" value="InterPro"/>
</dbReference>
<keyword evidence="1" id="KW-0812">Transmembrane</keyword>
<feature type="transmembrane region" description="Helical" evidence="1">
    <location>
        <begin position="6"/>
        <end position="25"/>
    </location>
</feature>
<dbReference type="Proteomes" id="UP000176774">
    <property type="component" value="Unassembled WGS sequence"/>
</dbReference>
<dbReference type="STRING" id="1802214.A2908_01830"/>
<proteinExistence type="predicted"/>
<name>A0A1G2IEI1_9BACT</name>
<organism evidence="2 3">
    <name type="scientific">Candidatus Staskawiczbacteria bacterium RIFCSPLOWO2_01_FULL_38_12b</name>
    <dbReference type="NCBI Taxonomy" id="1802214"/>
    <lineage>
        <taxon>Bacteria</taxon>
        <taxon>Candidatus Staskawicziibacteriota</taxon>
    </lineage>
</organism>
<reference evidence="2 3" key="1">
    <citation type="journal article" date="2016" name="Nat. Commun.">
        <title>Thousands of microbial genomes shed light on interconnected biogeochemical processes in an aquifer system.</title>
        <authorList>
            <person name="Anantharaman K."/>
            <person name="Brown C.T."/>
            <person name="Hug L.A."/>
            <person name="Sharon I."/>
            <person name="Castelle C.J."/>
            <person name="Probst A.J."/>
            <person name="Thomas B.C."/>
            <person name="Singh A."/>
            <person name="Wilkins M.J."/>
            <person name="Karaoz U."/>
            <person name="Brodie E.L."/>
            <person name="Williams K.H."/>
            <person name="Hubbard S.S."/>
            <person name="Banfield J.F."/>
        </authorList>
    </citation>
    <scope>NUCLEOTIDE SEQUENCE [LARGE SCALE GENOMIC DNA]</scope>
</reference>
<keyword evidence="1" id="KW-1133">Transmembrane helix</keyword>
<dbReference type="InterPro" id="IPR007445">
    <property type="entry name" value="PilO"/>
</dbReference>
<evidence type="ECO:0000313" key="3">
    <source>
        <dbReference type="Proteomes" id="UP000176774"/>
    </source>
</evidence>
<protein>
    <submittedName>
        <fullName evidence="2">Uncharacterized protein</fullName>
    </submittedName>
</protein>
<dbReference type="AlphaFoldDB" id="A0A1G2IEI1"/>